<gene>
    <name evidence="2" type="ORF">EVAR_65870_1</name>
</gene>
<comment type="caution">
    <text evidence="2">The sequence shown here is derived from an EMBL/GenBank/DDBJ whole genome shotgun (WGS) entry which is preliminary data.</text>
</comment>
<feature type="compositionally biased region" description="Basic residues" evidence="1">
    <location>
        <begin position="22"/>
        <end position="38"/>
    </location>
</feature>
<dbReference type="Proteomes" id="UP000299102">
    <property type="component" value="Unassembled WGS sequence"/>
</dbReference>
<name>A0A4C1ZB62_EUMVA</name>
<reference evidence="2 3" key="1">
    <citation type="journal article" date="2019" name="Commun. Biol.">
        <title>The bagworm genome reveals a unique fibroin gene that provides high tensile strength.</title>
        <authorList>
            <person name="Kono N."/>
            <person name="Nakamura H."/>
            <person name="Ohtoshi R."/>
            <person name="Tomita M."/>
            <person name="Numata K."/>
            <person name="Arakawa K."/>
        </authorList>
    </citation>
    <scope>NUCLEOTIDE SEQUENCE [LARGE SCALE GENOMIC DNA]</scope>
</reference>
<protein>
    <submittedName>
        <fullName evidence="2">Uncharacterized protein</fullName>
    </submittedName>
</protein>
<evidence type="ECO:0000256" key="1">
    <source>
        <dbReference type="SAM" id="MobiDB-lite"/>
    </source>
</evidence>
<dbReference type="AlphaFoldDB" id="A0A4C1ZB62"/>
<proteinExistence type="predicted"/>
<sequence length="107" mass="11804">MVSVAGADAEPSTSARIIAHAHTGRWRRASGMRSGNRRLGREQNRLRTSPAAQLRLASRAAVRSIRLKPRTLPTTVRRTSMDCRPQVKAARIGDPLRADLTEHAADR</sequence>
<organism evidence="2 3">
    <name type="scientific">Eumeta variegata</name>
    <name type="common">Bagworm moth</name>
    <name type="synonym">Eumeta japonica</name>
    <dbReference type="NCBI Taxonomy" id="151549"/>
    <lineage>
        <taxon>Eukaryota</taxon>
        <taxon>Metazoa</taxon>
        <taxon>Ecdysozoa</taxon>
        <taxon>Arthropoda</taxon>
        <taxon>Hexapoda</taxon>
        <taxon>Insecta</taxon>
        <taxon>Pterygota</taxon>
        <taxon>Neoptera</taxon>
        <taxon>Endopterygota</taxon>
        <taxon>Lepidoptera</taxon>
        <taxon>Glossata</taxon>
        <taxon>Ditrysia</taxon>
        <taxon>Tineoidea</taxon>
        <taxon>Psychidae</taxon>
        <taxon>Oiketicinae</taxon>
        <taxon>Eumeta</taxon>
    </lineage>
</organism>
<accession>A0A4C1ZB62</accession>
<feature type="region of interest" description="Disordered" evidence="1">
    <location>
        <begin position="1"/>
        <end position="48"/>
    </location>
</feature>
<evidence type="ECO:0000313" key="3">
    <source>
        <dbReference type="Proteomes" id="UP000299102"/>
    </source>
</evidence>
<dbReference type="EMBL" id="BGZK01001761">
    <property type="protein sequence ID" value="GBP85806.1"/>
    <property type="molecule type" value="Genomic_DNA"/>
</dbReference>
<evidence type="ECO:0000313" key="2">
    <source>
        <dbReference type="EMBL" id="GBP85806.1"/>
    </source>
</evidence>
<keyword evidence="3" id="KW-1185">Reference proteome</keyword>